<feature type="region of interest" description="Disordered" evidence="1">
    <location>
        <begin position="230"/>
        <end position="308"/>
    </location>
</feature>
<gene>
    <name evidence="3" type="ORF">LZ495_02280</name>
</gene>
<organism evidence="3 4">
    <name type="scientific">Yinghuangia soli</name>
    <dbReference type="NCBI Taxonomy" id="2908204"/>
    <lineage>
        <taxon>Bacteria</taxon>
        <taxon>Bacillati</taxon>
        <taxon>Actinomycetota</taxon>
        <taxon>Actinomycetes</taxon>
        <taxon>Kitasatosporales</taxon>
        <taxon>Streptomycetaceae</taxon>
        <taxon>Yinghuangia</taxon>
    </lineage>
</organism>
<dbReference type="EMBL" id="JAKFHA010000001">
    <property type="protein sequence ID" value="MCF2526052.1"/>
    <property type="molecule type" value="Genomic_DNA"/>
</dbReference>
<name>A0AA41U045_9ACTN</name>
<dbReference type="Gene3D" id="1.10.510.10">
    <property type="entry name" value="Transferase(Phosphotransferase) domain 1"/>
    <property type="match status" value="1"/>
</dbReference>
<evidence type="ECO:0000313" key="3">
    <source>
        <dbReference type="EMBL" id="MCF2526052.1"/>
    </source>
</evidence>
<dbReference type="AlphaFoldDB" id="A0AA41U045"/>
<dbReference type="Pfam" id="PF13360">
    <property type="entry name" value="PQQ_2"/>
    <property type="match status" value="2"/>
</dbReference>
<dbReference type="RefSeq" id="WP_235050113.1">
    <property type="nucleotide sequence ID" value="NZ_JAKFHA010000001.1"/>
</dbReference>
<dbReference type="Gene3D" id="2.40.128.630">
    <property type="match status" value="1"/>
</dbReference>
<comment type="caution">
    <text evidence="3">The sequence shown here is derived from an EMBL/GenBank/DDBJ whole genome shotgun (WGS) entry which is preliminary data.</text>
</comment>
<dbReference type="GO" id="GO:0005524">
    <property type="term" value="F:ATP binding"/>
    <property type="evidence" value="ECO:0007669"/>
    <property type="project" value="InterPro"/>
</dbReference>
<proteinExistence type="predicted"/>
<feature type="domain" description="Protein kinase" evidence="2">
    <location>
        <begin position="4"/>
        <end position="236"/>
    </location>
</feature>
<dbReference type="Proteomes" id="UP001165378">
    <property type="component" value="Unassembled WGS sequence"/>
</dbReference>
<dbReference type="SUPFAM" id="SSF50998">
    <property type="entry name" value="Quinoprotein alcohol dehydrogenase-like"/>
    <property type="match status" value="2"/>
</dbReference>
<dbReference type="InterPro" id="IPR011009">
    <property type="entry name" value="Kinase-like_dom_sf"/>
</dbReference>
<dbReference type="Gene3D" id="3.30.200.20">
    <property type="entry name" value="Phosphorylase Kinase, domain 1"/>
    <property type="match status" value="1"/>
</dbReference>
<dbReference type="GO" id="GO:0004672">
    <property type="term" value="F:protein kinase activity"/>
    <property type="evidence" value="ECO:0007669"/>
    <property type="project" value="InterPro"/>
</dbReference>
<evidence type="ECO:0000313" key="4">
    <source>
        <dbReference type="Proteomes" id="UP001165378"/>
    </source>
</evidence>
<dbReference type="Pfam" id="PF00069">
    <property type="entry name" value="Pkinase"/>
    <property type="match status" value="1"/>
</dbReference>
<dbReference type="InterPro" id="IPR015943">
    <property type="entry name" value="WD40/YVTN_repeat-like_dom_sf"/>
</dbReference>
<dbReference type="PROSITE" id="PS50011">
    <property type="entry name" value="PROTEIN_KINASE_DOM"/>
    <property type="match status" value="1"/>
</dbReference>
<accession>A0AA41U045</accession>
<keyword evidence="4" id="KW-1185">Reference proteome</keyword>
<evidence type="ECO:0000259" key="2">
    <source>
        <dbReference type="PROSITE" id="PS50011"/>
    </source>
</evidence>
<dbReference type="InterPro" id="IPR011047">
    <property type="entry name" value="Quinoprotein_ADH-like_sf"/>
</dbReference>
<sequence>MNGYALSGVLGEGDLGRVFVGKGFRGERAVVKVVHAYLAEQPGFRRRFAEDAQAAQAVGVDFAVPMDGFGLEPNPWISRPYIPGRMLAGRFKDRPMSGREVRDLGADLAEALLSLHLAGVVHGSVKPSNVLLTEGGPRLVDFGMGRAAVWAAAHHRRGGVSTWYVAPELSGGRTPTPAADVFGLGRILTYALTSALDNLGGLHAAVLRPVAEACTARVPEERPSAAEVLAQLRPGAGGNGHGTDRRDRDDDDPDIEILTTAKLSRIRRTAPAPAPDAAAPDAAAPAPSSGPEHAAPAPSSGTVAASRPAAATSAATAVPSAASARPVSRRKVIATMTGAFGAAAGLIGAAVYAETRSEPTPKEILWRFRTGGSGAARGAVLHLAAAGRVLVTAEDGLHRLDARTGKPDWSCGLPGGARTFDVADRIRIAAVSSQSAVSLVDNGTGQLLWSKTAPIGLAESPLAAATWDLVFVLAGDPWAANSRGFLAAYRHDGSVAWQQQLRAAGAGDQDLATPTSGPAVAGDTVVVFARKHSGGSLASGYDTDTGALRWRTDLPGSDLIGHPVLGAGGILYATREDFEVLALDAEQGKVLWSSRPLVSPSSQYRNPHGVQPTVLGGSVLVVTDEGALHAVACNTGKKMWDMRLDVDSSGARPGAGLPVPVSDGRSVFVHDDDHVIALDAASGARRWAVPLDRDTFTGPQLALGNGYLHAVGDEALWSYWTEDASLVRRTNLGHDASSVMLGQDALFASGTGVTAVELAP</sequence>
<dbReference type="PANTHER" id="PTHR34512">
    <property type="entry name" value="CELL SURFACE PROTEIN"/>
    <property type="match status" value="1"/>
</dbReference>
<dbReference type="InterPro" id="IPR018391">
    <property type="entry name" value="PQQ_b-propeller_rpt"/>
</dbReference>
<dbReference type="InterPro" id="IPR000719">
    <property type="entry name" value="Prot_kinase_dom"/>
</dbReference>
<dbReference type="SUPFAM" id="SSF56112">
    <property type="entry name" value="Protein kinase-like (PK-like)"/>
    <property type="match status" value="1"/>
</dbReference>
<dbReference type="PANTHER" id="PTHR34512:SF30">
    <property type="entry name" value="OUTER MEMBRANE PROTEIN ASSEMBLY FACTOR BAMB"/>
    <property type="match status" value="1"/>
</dbReference>
<dbReference type="Gene3D" id="2.130.10.10">
    <property type="entry name" value="YVTN repeat-like/Quinoprotein amine dehydrogenase"/>
    <property type="match status" value="1"/>
</dbReference>
<reference evidence="3" key="1">
    <citation type="submission" date="2022-01" db="EMBL/GenBank/DDBJ databases">
        <title>Genome-Based Taxonomic Classification of the Phylum Actinobacteria.</title>
        <authorList>
            <person name="Gao Y."/>
        </authorList>
    </citation>
    <scope>NUCLEOTIDE SEQUENCE</scope>
    <source>
        <strain evidence="3">KLBMP 8922</strain>
    </source>
</reference>
<protein>
    <submittedName>
        <fullName evidence="3">PQQ-binding-like beta-propeller repeat protein</fullName>
    </submittedName>
</protein>
<dbReference type="InterPro" id="IPR002372">
    <property type="entry name" value="PQQ_rpt_dom"/>
</dbReference>
<dbReference type="SMART" id="SM00564">
    <property type="entry name" value="PQQ"/>
    <property type="match status" value="6"/>
</dbReference>
<evidence type="ECO:0000256" key="1">
    <source>
        <dbReference type="SAM" id="MobiDB-lite"/>
    </source>
</evidence>
<feature type="compositionally biased region" description="Low complexity" evidence="1">
    <location>
        <begin position="275"/>
        <end position="308"/>
    </location>
</feature>